<keyword evidence="2" id="KW-0548">Nucleotidyltransferase</keyword>
<dbReference type="AlphaFoldDB" id="A0A9D1Z8F7"/>
<dbReference type="EC" id="2.7.7.65" evidence="2"/>
<proteinExistence type="predicted"/>
<protein>
    <submittedName>
        <fullName evidence="2">Diguanylate cyclase</fullName>
        <ecNumber evidence="2">2.7.7.65</ecNumber>
    </submittedName>
</protein>
<accession>A0A9D1Z8F7</accession>
<dbReference type="Proteomes" id="UP000886824">
    <property type="component" value="Unassembled WGS sequence"/>
</dbReference>
<reference evidence="2" key="2">
    <citation type="submission" date="2021-04" db="EMBL/GenBank/DDBJ databases">
        <authorList>
            <person name="Gilroy R."/>
        </authorList>
    </citation>
    <scope>NUCLEOTIDE SEQUENCE</scope>
    <source>
        <strain evidence="2">CHK33-7979</strain>
    </source>
</reference>
<evidence type="ECO:0000313" key="3">
    <source>
        <dbReference type="Proteomes" id="UP000886824"/>
    </source>
</evidence>
<dbReference type="InterPro" id="IPR043128">
    <property type="entry name" value="Rev_trsase/Diguanyl_cyclase"/>
</dbReference>
<organism evidence="2 3">
    <name type="scientific">Candidatus Intestinimonas merdavium</name>
    <dbReference type="NCBI Taxonomy" id="2838622"/>
    <lineage>
        <taxon>Bacteria</taxon>
        <taxon>Bacillati</taxon>
        <taxon>Bacillota</taxon>
        <taxon>Clostridia</taxon>
        <taxon>Eubacteriales</taxon>
        <taxon>Intestinimonas</taxon>
    </lineage>
</organism>
<dbReference type="GO" id="GO:0052621">
    <property type="term" value="F:diguanylate cyclase activity"/>
    <property type="evidence" value="ECO:0007669"/>
    <property type="project" value="UniProtKB-EC"/>
</dbReference>
<dbReference type="InterPro" id="IPR029787">
    <property type="entry name" value="Nucleotide_cyclase"/>
</dbReference>
<evidence type="ECO:0000259" key="1">
    <source>
        <dbReference type="PROSITE" id="PS50887"/>
    </source>
</evidence>
<evidence type="ECO:0000313" key="2">
    <source>
        <dbReference type="EMBL" id="HIY73941.1"/>
    </source>
</evidence>
<reference evidence="2" key="1">
    <citation type="journal article" date="2021" name="PeerJ">
        <title>Extensive microbial diversity within the chicken gut microbiome revealed by metagenomics and culture.</title>
        <authorList>
            <person name="Gilroy R."/>
            <person name="Ravi A."/>
            <person name="Getino M."/>
            <person name="Pursley I."/>
            <person name="Horton D.L."/>
            <person name="Alikhan N.F."/>
            <person name="Baker D."/>
            <person name="Gharbi K."/>
            <person name="Hall N."/>
            <person name="Watson M."/>
            <person name="Adriaenssens E.M."/>
            <person name="Foster-Nyarko E."/>
            <person name="Jarju S."/>
            <person name="Secka A."/>
            <person name="Antonio M."/>
            <person name="Oren A."/>
            <person name="Chaudhuri R.R."/>
            <person name="La Ragione R."/>
            <person name="Hildebrand F."/>
            <person name="Pallen M.J."/>
        </authorList>
    </citation>
    <scope>NUCLEOTIDE SEQUENCE</scope>
    <source>
        <strain evidence="2">CHK33-7979</strain>
    </source>
</reference>
<feature type="domain" description="GGDEF" evidence="1">
    <location>
        <begin position="1"/>
        <end position="40"/>
    </location>
</feature>
<dbReference type="Pfam" id="PF00990">
    <property type="entry name" value="GGDEF"/>
    <property type="match status" value="1"/>
</dbReference>
<dbReference type="Gene3D" id="3.30.70.270">
    <property type="match status" value="1"/>
</dbReference>
<name>A0A9D1Z8F7_9FIRM</name>
<dbReference type="SUPFAM" id="SSF55073">
    <property type="entry name" value="Nucleotide cyclase"/>
    <property type="match status" value="1"/>
</dbReference>
<dbReference type="PROSITE" id="PS50887">
    <property type="entry name" value="GGDEF"/>
    <property type="match status" value="1"/>
</dbReference>
<dbReference type="EMBL" id="DXCX01000084">
    <property type="protein sequence ID" value="HIY73941.1"/>
    <property type="molecule type" value="Genomic_DNA"/>
</dbReference>
<sequence>MGAAVAPAHGRTFKELYSRADHALYRAKRQGKDGWSVFDGDPNEG</sequence>
<comment type="caution">
    <text evidence="2">The sequence shown here is derived from an EMBL/GenBank/DDBJ whole genome shotgun (WGS) entry which is preliminary data.</text>
</comment>
<dbReference type="InterPro" id="IPR000160">
    <property type="entry name" value="GGDEF_dom"/>
</dbReference>
<keyword evidence="2" id="KW-0808">Transferase</keyword>
<gene>
    <name evidence="2" type="ORF">H9826_08230</name>
</gene>